<evidence type="ECO:0000256" key="8">
    <source>
        <dbReference type="SAM" id="MobiDB-lite"/>
    </source>
</evidence>
<dbReference type="CDD" id="cd01763">
    <property type="entry name" value="Ubl_SUMO_like"/>
    <property type="match status" value="1"/>
</dbReference>
<feature type="transmembrane region" description="Helical" evidence="9">
    <location>
        <begin position="162"/>
        <end position="181"/>
    </location>
</feature>
<feature type="transmembrane region" description="Helical" evidence="9">
    <location>
        <begin position="385"/>
        <end position="405"/>
    </location>
</feature>
<keyword evidence="12" id="KW-1185">Reference proteome</keyword>
<feature type="transmembrane region" description="Helical" evidence="9">
    <location>
        <begin position="193"/>
        <end position="215"/>
    </location>
</feature>
<feature type="transmembrane region" description="Helical" evidence="9">
    <location>
        <begin position="278"/>
        <end position="300"/>
    </location>
</feature>
<evidence type="ECO:0000259" key="10">
    <source>
        <dbReference type="Pfam" id="PF11976"/>
    </source>
</evidence>
<sequence length="749" mass="82498">MGLPTHTAQNGNGSLDTGNARLKELGYKQELKRDLSVFSNFAFSFSIISVLTGITTLYNTGLNFGGPVSLQYGWFIAGGFTMIVGLSMAEICSSYPTSGGLYYWSAKLAGPNWAPFASWITGWFNIVGQWAVTTSVDFSLAQLIQVIILLSTGGKNGGGYEASKYVVIAIHGGILLLHAALNSLPISVLSFFGQLAAVWNLVGVLVLTILIPLVATERASAKFVFTHFNTDNGDGINSKAYIFVLGLLMSQYTLTGYDASAHMTEETKNADKNGPKGIISAIGISVIFGWFYILGITFAVTNISSLLDEDNDAGGYAIAEIFYKAFKGRYGNGVGGIICLGVVAVAIFFCGMSSVTSNSRMVYAFSRDGAMPLSSLWHKVNNQEVPINAVWLSAVISFCMALTYLGSEVAFQAMVSIATIGLYIAYALPIFFRVTLARKSFIPGPFNLGRYGVLADSVEDLDSLFDYRRVQPITILDEDDDEEYDKPPVPSPKKRKISKHNVEIVGGDREASQVTNDDEDWLLPPPKDSSESPKQIDEDSTIKELRLRKQELKALTNKECLFQYLESPNRQSDSVQADLESGAEQPSKPHHERAKIVVSIQDKDEVKQFRVYKCMKPGRFKGKYATRAAMNLKRKPVMNSSLTVQDEKFERLFKRYADKVKLGIESLVFMFDGDKINLTATPDSLGMDDEDIIEARYLLAAQLFRILAIKCFKGSVCLHEDDLPCSSVEKDMPLEKSNNRDGRASKVWF</sequence>
<evidence type="ECO:0000256" key="7">
    <source>
        <dbReference type="ARBA" id="ARBA00061200"/>
    </source>
</evidence>
<feature type="transmembrane region" description="Helical" evidence="9">
    <location>
        <begin position="37"/>
        <end position="58"/>
    </location>
</feature>
<feature type="compositionally biased region" description="Basic and acidic residues" evidence="8">
    <location>
        <begin position="500"/>
        <end position="511"/>
    </location>
</feature>
<feature type="transmembrane region" description="Helical" evidence="9">
    <location>
        <begin position="70"/>
        <end position="89"/>
    </location>
</feature>
<keyword evidence="3 9" id="KW-0812">Transmembrane</keyword>
<dbReference type="AlphaFoldDB" id="A0AAD6MBC3"/>
<dbReference type="SUPFAM" id="SSF54236">
    <property type="entry name" value="Ubiquitin-like"/>
    <property type="match status" value="1"/>
</dbReference>
<evidence type="ECO:0000256" key="1">
    <source>
        <dbReference type="ARBA" id="ARBA00004141"/>
    </source>
</evidence>
<keyword evidence="5 9" id="KW-1133">Transmembrane helix</keyword>
<protein>
    <recommendedName>
        <fullName evidence="10">Rad60/SUMO-like domain-containing protein</fullName>
    </recommendedName>
</protein>
<dbReference type="Gene3D" id="3.10.20.90">
    <property type="entry name" value="Phosphatidylinositol 3-kinase Catalytic Subunit, Chain A, domain 1"/>
    <property type="match status" value="1"/>
</dbReference>
<dbReference type="PANTHER" id="PTHR45649">
    <property type="entry name" value="AMINO-ACID PERMEASE BAT1"/>
    <property type="match status" value="1"/>
</dbReference>
<proteinExistence type="inferred from homology"/>
<feature type="transmembrane region" description="Helical" evidence="9">
    <location>
        <begin position="330"/>
        <end position="351"/>
    </location>
</feature>
<keyword evidence="6 9" id="KW-0472">Membrane</keyword>
<evidence type="ECO:0000256" key="9">
    <source>
        <dbReference type="SAM" id="Phobius"/>
    </source>
</evidence>
<feature type="transmembrane region" description="Helical" evidence="9">
    <location>
        <begin position="411"/>
        <end position="432"/>
    </location>
</feature>
<evidence type="ECO:0000256" key="2">
    <source>
        <dbReference type="ARBA" id="ARBA00022448"/>
    </source>
</evidence>
<dbReference type="FunFam" id="1.20.1740.10:FF:000026">
    <property type="entry name" value="Amino-acid permease BAT1"/>
    <property type="match status" value="1"/>
</dbReference>
<dbReference type="PANTHER" id="PTHR45649:SF30">
    <property type="entry name" value="AMINO-ACID PERMEASE BAT1"/>
    <property type="match status" value="1"/>
</dbReference>
<dbReference type="EMBL" id="JAQIZT010000010">
    <property type="protein sequence ID" value="KAJ6982096.1"/>
    <property type="molecule type" value="Genomic_DNA"/>
</dbReference>
<dbReference type="Pfam" id="PF11976">
    <property type="entry name" value="Rad60-SLD"/>
    <property type="match status" value="1"/>
</dbReference>
<dbReference type="GO" id="GO:0015189">
    <property type="term" value="F:L-lysine transmembrane transporter activity"/>
    <property type="evidence" value="ECO:0007669"/>
    <property type="project" value="TreeGrafter"/>
</dbReference>
<feature type="transmembrane region" description="Helical" evidence="9">
    <location>
        <begin position="101"/>
        <end position="124"/>
    </location>
</feature>
<organism evidence="11 12">
    <name type="scientific">Populus alba x Populus x berolinensis</name>
    <dbReference type="NCBI Taxonomy" id="444605"/>
    <lineage>
        <taxon>Eukaryota</taxon>
        <taxon>Viridiplantae</taxon>
        <taxon>Streptophyta</taxon>
        <taxon>Embryophyta</taxon>
        <taxon>Tracheophyta</taxon>
        <taxon>Spermatophyta</taxon>
        <taxon>Magnoliopsida</taxon>
        <taxon>eudicotyledons</taxon>
        <taxon>Gunneridae</taxon>
        <taxon>Pentapetalae</taxon>
        <taxon>rosids</taxon>
        <taxon>fabids</taxon>
        <taxon>Malpighiales</taxon>
        <taxon>Salicaceae</taxon>
        <taxon>Saliceae</taxon>
        <taxon>Populus</taxon>
    </lineage>
</organism>
<dbReference type="GO" id="GO:0015185">
    <property type="term" value="F:gamma-aminobutyric acid transmembrane transporter activity"/>
    <property type="evidence" value="ECO:0007669"/>
    <property type="project" value="TreeGrafter"/>
</dbReference>
<reference evidence="11" key="1">
    <citation type="journal article" date="2023" name="Mol. Ecol. Resour.">
        <title>Chromosome-level genome assembly of a triploid poplar Populus alba 'Berolinensis'.</title>
        <authorList>
            <person name="Chen S."/>
            <person name="Yu Y."/>
            <person name="Wang X."/>
            <person name="Wang S."/>
            <person name="Zhang T."/>
            <person name="Zhou Y."/>
            <person name="He R."/>
            <person name="Meng N."/>
            <person name="Wang Y."/>
            <person name="Liu W."/>
            <person name="Liu Z."/>
            <person name="Liu J."/>
            <person name="Guo Q."/>
            <person name="Huang H."/>
            <person name="Sederoff R.R."/>
            <person name="Wang G."/>
            <person name="Qu G."/>
            <person name="Chen S."/>
        </authorList>
    </citation>
    <scope>NUCLEOTIDE SEQUENCE</scope>
    <source>
        <strain evidence="11">SC-2020</strain>
    </source>
</reference>
<evidence type="ECO:0000313" key="12">
    <source>
        <dbReference type="Proteomes" id="UP001164929"/>
    </source>
</evidence>
<keyword evidence="2" id="KW-0813">Transport</keyword>
<feature type="region of interest" description="Disordered" evidence="8">
    <location>
        <begin position="478"/>
        <end position="541"/>
    </location>
</feature>
<feature type="compositionally biased region" description="Basic and acidic residues" evidence="8">
    <location>
        <begin position="528"/>
        <end position="541"/>
    </location>
</feature>
<evidence type="ECO:0000313" key="11">
    <source>
        <dbReference type="EMBL" id="KAJ6982096.1"/>
    </source>
</evidence>
<evidence type="ECO:0000256" key="4">
    <source>
        <dbReference type="ARBA" id="ARBA00022970"/>
    </source>
</evidence>
<comment type="subcellular location">
    <subcellularLocation>
        <location evidence="1">Membrane</location>
        <topology evidence="1">Multi-pass membrane protein</topology>
    </subcellularLocation>
</comment>
<evidence type="ECO:0000256" key="5">
    <source>
        <dbReference type="ARBA" id="ARBA00022989"/>
    </source>
</evidence>
<gene>
    <name evidence="11" type="ORF">NC653_025263</name>
</gene>
<feature type="region of interest" description="Disordered" evidence="8">
    <location>
        <begin position="572"/>
        <end position="593"/>
    </location>
</feature>
<feature type="region of interest" description="Disordered" evidence="8">
    <location>
        <begin position="729"/>
        <end position="749"/>
    </location>
</feature>
<comment type="similarity">
    <text evidence="7">Belongs to the amino acid-polyamine-organocation (APC) superfamily. Amino acid/choline transporter (ACT) (TC 2.A.3.4) family.</text>
</comment>
<evidence type="ECO:0000256" key="6">
    <source>
        <dbReference type="ARBA" id="ARBA00023136"/>
    </source>
</evidence>
<name>A0AAD6MBC3_9ROSI</name>
<keyword evidence="4" id="KW-0029">Amino-acid transport</keyword>
<feature type="transmembrane region" description="Helical" evidence="9">
    <location>
        <begin position="130"/>
        <end position="150"/>
    </location>
</feature>
<feature type="domain" description="Rad60/SUMO-like" evidence="10">
    <location>
        <begin position="645"/>
        <end position="695"/>
    </location>
</feature>
<evidence type="ECO:0000256" key="3">
    <source>
        <dbReference type="ARBA" id="ARBA00022692"/>
    </source>
</evidence>
<dbReference type="Proteomes" id="UP001164929">
    <property type="component" value="Chromosome 10"/>
</dbReference>
<dbReference type="InterPro" id="IPR022617">
    <property type="entry name" value="Rad60/SUMO-like_dom"/>
</dbReference>
<dbReference type="GO" id="GO:0015180">
    <property type="term" value="F:L-alanine transmembrane transporter activity"/>
    <property type="evidence" value="ECO:0007669"/>
    <property type="project" value="TreeGrafter"/>
</dbReference>
<dbReference type="InterPro" id="IPR002293">
    <property type="entry name" value="AA/rel_permease1"/>
</dbReference>
<dbReference type="Pfam" id="PF13520">
    <property type="entry name" value="AA_permease_2"/>
    <property type="match status" value="1"/>
</dbReference>
<dbReference type="GO" id="GO:0016020">
    <property type="term" value="C:membrane"/>
    <property type="evidence" value="ECO:0007669"/>
    <property type="project" value="UniProtKB-SubCell"/>
</dbReference>
<accession>A0AAD6MBC3</accession>
<comment type="caution">
    <text evidence="11">The sequence shown here is derived from an EMBL/GenBank/DDBJ whole genome shotgun (WGS) entry which is preliminary data.</text>
</comment>
<dbReference type="GO" id="GO:0005313">
    <property type="term" value="F:L-glutamate transmembrane transporter activity"/>
    <property type="evidence" value="ECO:0007669"/>
    <property type="project" value="TreeGrafter"/>
</dbReference>
<dbReference type="InterPro" id="IPR029071">
    <property type="entry name" value="Ubiquitin-like_domsf"/>
</dbReference>
<dbReference type="Gene3D" id="1.20.1740.10">
    <property type="entry name" value="Amino acid/polyamine transporter I"/>
    <property type="match status" value="1"/>
</dbReference>